<evidence type="ECO:0000313" key="2">
    <source>
        <dbReference type="EMBL" id="MCI88887.1"/>
    </source>
</evidence>
<accession>A0A392VLX5</accession>
<organism evidence="2 3">
    <name type="scientific">Trifolium medium</name>
    <dbReference type="NCBI Taxonomy" id="97028"/>
    <lineage>
        <taxon>Eukaryota</taxon>
        <taxon>Viridiplantae</taxon>
        <taxon>Streptophyta</taxon>
        <taxon>Embryophyta</taxon>
        <taxon>Tracheophyta</taxon>
        <taxon>Spermatophyta</taxon>
        <taxon>Magnoliopsida</taxon>
        <taxon>eudicotyledons</taxon>
        <taxon>Gunneridae</taxon>
        <taxon>Pentapetalae</taxon>
        <taxon>rosids</taxon>
        <taxon>fabids</taxon>
        <taxon>Fabales</taxon>
        <taxon>Fabaceae</taxon>
        <taxon>Papilionoideae</taxon>
        <taxon>50 kb inversion clade</taxon>
        <taxon>NPAAA clade</taxon>
        <taxon>Hologalegina</taxon>
        <taxon>IRL clade</taxon>
        <taxon>Trifolieae</taxon>
        <taxon>Trifolium</taxon>
    </lineage>
</organism>
<proteinExistence type="predicted"/>
<name>A0A392VLX5_9FABA</name>
<feature type="region of interest" description="Disordered" evidence="1">
    <location>
        <begin position="1"/>
        <end position="45"/>
    </location>
</feature>
<evidence type="ECO:0000256" key="1">
    <source>
        <dbReference type="SAM" id="MobiDB-lite"/>
    </source>
</evidence>
<sequence length="45" mass="4504">TLELEEEAAAVEAAKGPSQANSDDHADEGDGDDMQGGDSDASPSI</sequence>
<feature type="compositionally biased region" description="Low complexity" evidence="1">
    <location>
        <begin position="36"/>
        <end position="45"/>
    </location>
</feature>
<dbReference type="AlphaFoldDB" id="A0A392VLX5"/>
<protein>
    <submittedName>
        <fullName evidence="2">Uncharacterized protein</fullName>
    </submittedName>
</protein>
<keyword evidence="3" id="KW-1185">Reference proteome</keyword>
<comment type="caution">
    <text evidence="2">The sequence shown here is derived from an EMBL/GenBank/DDBJ whole genome shotgun (WGS) entry which is preliminary data.</text>
</comment>
<dbReference type="Proteomes" id="UP000265520">
    <property type="component" value="Unassembled WGS sequence"/>
</dbReference>
<feature type="non-terminal residue" evidence="2">
    <location>
        <position position="1"/>
    </location>
</feature>
<feature type="compositionally biased region" description="Acidic residues" evidence="1">
    <location>
        <begin position="25"/>
        <end position="35"/>
    </location>
</feature>
<reference evidence="2 3" key="1">
    <citation type="journal article" date="2018" name="Front. Plant Sci.">
        <title>Red Clover (Trifolium pratense) and Zigzag Clover (T. medium) - A Picture of Genomic Similarities and Differences.</title>
        <authorList>
            <person name="Dluhosova J."/>
            <person name="Istvanek J."/>
            <person name="Nedelnik J."/>
            <person name="Repkova J."/>
        </authorList>
    </citation>
    <scope>NUCLEOTIDE SEQUENCE [LARGE SCALE GENOMIC DNA]</scope>
    <source>
        <strain evidence="3">cv. 10/8</strain>
        <tissue evidence="2">Leaf</tissue>
    </source>
</reference>
<dbReference type="EMBL" id="LXQA011204804">
    <property type="protein sequence ID" value="MCI88887.1"/>
    <property type="molecule type" value="Genomic_DNA"/>
</dbReference>
<evidence type="ECO:0000313" key="3">
    <source>
        <dbReference type="Proteomes" id="UP000265520"/>
    </source>
</evidence>